<feature type="transmembrane region" description="Helical" evidence="1">
    <location>
        <begin position="239"/>
        <end position="260"/>
    </location>
</feature>
<protein>
    <submittedName>
        <fullName evidence="2">Uncharacterized protein</fullName>
    </submittedName>
</protein>
<feature type="transmembrane region" description="Helical" evidence="1">
    <location>
        <begin position="38"/>
        <end position="61"/>
    </location>
</feature>
<feature type="transmembrane region" description="Helical" evidence="1">
    <location>
        <begin position="73"/>
        <end position="94"/>
    </location>
</feature>
<gene>
    <name evidence="2" type="ORF">Zmor_008204</name>
</gene>
<dbReference type="Proteomes" id="UP001168821">
    <property type="component" value="Unassembled WGS sequence"/>
</dbReference>
<proteinExistence type="predicted"/>
<organism evidence="2 3">
    <name type="scientific">Zophobas morio</name>
    <dbReference type="NCBI Taxonomy" id="2755281"/>
    <lineage>
        <taxon>Eukaryota</taxon>
        <taxon>Metazoa</taxon>
        <taxon>Ecdysozoa</taxon>
        <taxon>Arthropoda</taxon>
        <taxon>Hexapoda</taxon>
        <taxon>Insecta</taxon>
        <taxon>Pterygota</taxon>
        <taxon>Neoptera</taxon>
        <taxon>Endopterygota</taxon>
        <taxon>Coleoptera</taxon>
        <taxon>Polyphaga</taxon>
        <taxon>Cucujiformia</taxon>
        <taxon>Tenebrionidae</taxon>
        <taxon>Zophobas</taxon>
    </lineage>
</organism>
<evidence type="ECO:0000313" key="2">
    <source>
        <dbReference type="EMBL" id="KAJ3663997.1"/>
    </source>
</evidence>
<name>A0AA38MQ43_9CUCU</name>
<reference evidence="2" key="1">
    <citation type="journal article" date="2023" name="G3 (Bethesda)">
        <title>Whole genome assemblies of Zophobas morio and Tenebrio molitor.</title>
        <authorList>
            <person name="Kaur S."/>
            <person name="Stinson S.A."/>
            <person name="diCenzo G.C."/>
        </authorList>
    </citation>
    <scope>NUCLEOTIDE SEQUENCE</scope>
    <source>
        <strain evidence="2">QUZm001</strain>
    </source>
</reference>
<keyword evidence="1" id="KW-1133">Transmembrane helix</keyword>
<comment type="caution">
    <text evidence="2">The sequence shown here is derived from an EMBL/GenBank/DDBJ whole genome shotgun (WGS) entry which is preliminary data.</text>
</comment>
<keyword evidence="3" id="KW-1185">Reference proteome</keyword>
<dbReference type="EMBL" id="JALNTZ010000002">
    <property type="protein sequence ID" value="KAJ3663997.1"/>
    <property type="molecule type" value="Genomic_DNA"/>
</dbReference>
<keyword evidence="1" id="KW-0472">Membrane</keyword>
<keyword evidence="1" id="KW-0812">Transmembrane</keyword>
<accession>A0AA38MQ43</accession>
<evidence type="ECO:0000256" key="1">
    <source>
        <dbReference type="SAM" id="Phobius"/>
    </source>
</evidence>
<dbReference type="AlphaFoldDB" id="A0AA38MQ43"/>
<sequence length="318" mass="37388">MECIACVFFAKYDILGFMYPIRPQCHHPKPPTFTISKFWLTVNILLVIILMCCGISSSVYLSTVCPQEKSLCFLMISDQLVFFGNALVILLLLVKIKTQLREFTSWSLFFEHMHSYNLVRVFTSYNIRRSNITRLLSTFVPSSFHVFISYYYLFSYDHLPMSFLRKSFLCVCYIMQTRRVYDMNKIILTSGLVLRQFGQSLKENLTNRPNRFVDVCRKYHKLVSHLNTNIALFMETTKYVLYVWLFVGVVTLILNFYLMINYDDFGVYTSFVLQVRTANVIAALWVFSLYTEKFINRKVSQKSINQLSIRIPSEMKCS</sequence>
<feature type="transmembrane region" description="Helical" evidence="1">
    <location>
        <begin position="266"/>
        <end position="290"/>
    </location>
</feature>
<evidence type="ECO:0000313" key="3">
    <source>
        <dbReference type="Proteomes" id="UP001168821"/>
    </source>
</evidence>